<evidence type="ECO:0000256" key="1">
    <source>
        <dbReference type="SAM" id="MobiDB-lite"/>
    </source>
</evidence>
<protein>
    <submittedName>
        <fullName evidence="2">Uncharacterized protein</fullName>
    </submittedName>
</protein>
<feature type="region of interest" description="Disordered" evidence="1">
    <location>
        <begin position="16"/>
        <end position="69"/>
    </location>
</feature>
<reference evidence="3" key="1">
    <citation type="submission" date="2011-12" db="EMBL/GenBank/DDBJ databases">
        <title>Complete genome sequence of Streptomyces cattleya strain DSM 46488.</title>
        <authorList>
            <person name="Ou H.-Y."/>
            <person name="Li P."/>
            <person name="Zhao C."/>
            <person name="O'Hagan D."/>
            <person name="Deng Z."/>
        </authorList>
    </citation>
    <scope>NUCLEOTIDE SEQUENCE [LARGE SCALE GENOMIC DNA]</scope>
    <source>
        <strain evidence="3">ATCC 35852 / DSM 46488 / JCM 4925 / NBRC 14057 / NRRL 8057</strain>
    </source>
</reference>
<organism evidence="2 3">
    <name type="scientific">Streptantibioticus cattleyicolor (strain ATCC 35852 / DSM 46488 / JCM 4925 / NBRC 14057 / NRRL 8057)</name>
    <name type="common">Streptomyces cattleya</name>
    <dbReference type="NCBI Taxonomy" id="1003195"/>
    <lineage>
        <taxon>Bacteria</taxon>
        <taxon>Bacillati</taxon>
        <taxon>Actinomycetota</taxon>
        <taxon>Actinomycetes</taxon>
        <taxon>Kitasatosporales</taxon>
        <taxon>Streptomycetaceae</taxon>
        <taxon>Streptantibioticus</taxon>
    </lineage>
</organism>
<keyword evidence="3" id="KW-1185">Reference proteome</keyword>
<dbReference type="EMBL" id="CP003219">
    <property type="protein sequence ID" value="AEW94126.1"/>
    <property type="molecule type" value="Genomic_DNA"/>
</dbReference>
<dbReference type="HOGENOM" id="CLU_160738_0_0_11"/>
<dbReference type="KEGG" id="scy:SCATT_17550"/>
<accession>G8WQ66</accession>
<dbReference type="STRING" id="1003195.SCATT_17550"/>
<accession>F8JR32</accession>
<name>F8JR32_STREN</name>
<dbReference type="KEGG" id="sct:SCAT_1760"/>
<sequence length="86" mass="8702">MAHPVELLLSALTARHEDADEAPSKPWAARLPEPAGAAVGAPLTSEPPLAEDVPLTSEPPLAAEPALTSEPTAVIPVGAVPGPMEI</sequence>
<dbReference type="PATRIC" id="fig|1003195.11.peg.3302"/>
<dbReference type="RefSeq" id="WP_014142518.1">
    <property type="nucleotide sequence ID" value="NC_016111.1"/>
</dbReference>
<dbReference type="Proteomes" id="UP000007842">
    <property type="component" value="Chromosome"/>
</dbReference>
<evidence type="ECO:0000313" key="2">
    <source>
        <dbReference type="EMBL" id="AEW94126.1"/>
    </source>
</evidence>
<dbReference type="AlphaFoldDB" id="F8JR32"/>
<proteinExistence type="predicted"/>
<gene>
    <name evidence="2" type="ordered locus">SCATT_17550</name>
</gene>
<evidence type="ECO:0000313" key="3">
    <source>
        <dbReference type="Proteomes" id="UP000007842"/>
    </source>
</evidence>